<feature type="compositionally biased region" description="Basic and acidic residues" evidence="1">
    <location>
        <begin position="1"/>
        <end position="20"/>
    </location>
</feature>
<evidence type="ECO:0000256" key="1">
    <source>
        <dbReference type="SAM" id="MobiDB-lite"/>
    </source>
</evidence>
<name>A0ABW0KRK1_9BACT</name>
<protein>
    <submittedName>
        <fullName evidence="2">Uncharacterized protein</fullName>
    </submittedName>
</protein>
<dbReference type="Proteomes" id="UP001596052">
    <property type="component" value="Unassembled WGS sequence"/>
</dbReference>
<accession>A0ABW0KRK1</accession>
<sequence>MRAEGEGAGKNPKLSETKDHDEDEQVGTDGGLFLINLCKKPEDSMLEEGEVLSQLGKNIKILRINHKIVFL</sequence>
<evidence type="ECO:0000313" key="2">
    <source>
        <dbReference type="EMBL" id="MFC5455372.1"/>
    </source>
</evidence>
<evidence type="ECO:0000313" key="3">
    <source>
        <dbReference type="Proteomes" id="UP001596052"/>
    </source>
</evidence>
<dbReference type="RefSeq" id="WP_377166387.1">
    <property type="nucleotide sequence ID" value="NZ_JBHSMQ010000003.1"/>
</dbReference>
<feature type="region of interest" description="Disordered" evidence="1">
    <location>
        <begin position="1"/>
        <end position="28"/>
    </location>
</feature>
<comment type="caution">
    <text evidence="2">The sequence shown here is derived from an EMBL/GenBank/DDBJ whole genome shotgun (WGS) entry which is preliminary data.</text>
</comment>
<organism evidence="2 3">
    <name type="scientific">Prosthecobacter fluviatilis</name>
    <dbReference type="NCBI Taxonomy" id="445931"/>
    <lineage>
        <taxon>Bacteria</taxon>
        <taxon>Pseudomonadati</taxon>
        <taxon>Verrucomicrobiota</taxon>
        <taxon>Verrucomicrobiia</taxon>
        <taxon>Verrucomicrobiales</taxon>
        <taxon>Verrucomicrobiaceae</taxon>
        <taxon>Prosthecobacter</taxon>
    </lineage>
</organism>
<proteinExistence type="predicted"/>
<dbReference type="EMBL" id="JBHSMQ010000003">
    <property type="protein sequence ID" value="MFC5455372.1"/>
    <property type="molecule type" value="Genomic_DNA"/>
</dbReference>
<keyword evidence="3" id="KW-1185">Reference proteome</keyword>
<reference evidence="3" key="1">
    <citation type="journal article" date="2019" name="Int. J. Syst. Evol. Microbiol.">
        <title>The Global Catalogue of Microorganisms (GCM) 10K type strain sequencing project: providing services to taxonomists for standard genome sequencing and annotation.</title>
        <authorList>
            <consortium name="The Broad Institute Genomics Platform"/>
            <consortium name="The Broad Institute Genome Sequencing Center for Infectious Disease"/>
            <person name="Wu L."/>
            <person name="Ma J."/>
        </authorList>
    </citation>
    <scope>NUCLEOTIDE SEQUENCE [LARGE SCALE GENOMIC DNA]</scope>
    <source>
        <strain evidence="3">CGMCC 4.1469</strain>
    </source>
</reference>
<gene>
    <name evidence="2" type="ORF">ACFQDI_10930</name>
</gene>